<dbReference type="RefSeq" id="WP_177214639.1">
    <property type="nucleotide sequence ID" value="NZ_FOYZ01000006.1"/>
</dbReference>
<evidence type="ECO:0000259" key="3">
    <source>
        <dbReference type="Pfam" id="PF13200"/>
    </source>
</evidence>
<evidence type="ECO:0000256" key="1">
    <source>
        <dbReference type="SAM" id="MobiDB-lite"/>
    </source>
</evidence>
<keyword evidence="5" id="KW-1185">Reference proteome</keyword>
<dbReference type="SUPFAM" id="SSF51445">
    <property type="entry name" value="(Trans)glycosidases"/>
    <property type="match status" value="1"/>
</dbReference>
<protein>
    <recommendedName>
        <fullName evidence="3">DUF4015 domain-containing protein</fullName>
    </recommendedName>
</protein>
<reference evidence="4 5" key="1">
    <citation type="submission" date="2016-10" db="EMBL/GenBank/DDBJ databases">
        <authorList>
            <person name="de Groot N.N."/>
        </authorList>
    </citation>
    <scope>NUCLEOTIDE SEQUENCE [LARGE SCALE GENOMIC DNA]</scope>
    <source>
        <strain evidence="4 5">743A</strain>
    </source>
</reference>
<dbReference type="EMBL" id="FOYZ01000006">
    <property type="protein sequence ID" value="SFR79897.1"/>
    <property type="molecule type" value="Genomic_DNA"/>
</dbReference>
<dbReference type="InterPro" id="IPR017853">
    <property type="entry name" value="GH"/>
</dbReference>
<accession>A0A1I6JLU0</accession>
<proteinExistence type="predicted"/>
<dbReference type="STRING" id="37658.SAMN05661086_01731"/>
<name>A0A1I6JLU0_9FIRM</name>
<gene>
    <name evidence="4" type="ORF">SAMN05661086_01731</name>
</gene>
<evidence type="ECO:0000313" key="5">
    <source>
        <dbReference type="Proteomes" id="UP000199659"/>
    </source>
</evidence>
<evidence type="ECO:0000256" key="2">
    <source>
        <dbReference type="SAM" id="Phobius"/>
    </source>
</evidence>
<keyword evidence="2" id="KW-1133">Transmembrane helix</keyword>
<dbReference type="Proteomes" id="UP000199659">
    <property type="component" value="Unassembled WGS sequence"/>
</dbReference>
<dbReference type="Gene3D" id="3.20.20.80">
    <property type="entry name" value="Glycosidases"/>
    <property type="match status" value="1"/>
</dbReference>
<dbReference type="AlphaFoldDB" id="A0A1I6JLU0"/>
<evidence type="ECO:0000313" key="4">
    <source>
        <dbReference type="EMBL" id="SFR79897.1"/>
    </source>
</evidence>
<feature type="transmembrane region" description="Helical" evidence="2">
    <location>
        <begin position="12"/>
        <end position="32"/>
    </location>
</feature>
<sequence length="429" mass="48690">MLKKNFRAGGKLKGTLIILLCILGGIFIYRIIGKQYSIMLSPKTDVIQETERIEKTLAPTEKVEVISTKKPEEDQHVAASEEPSVTVSEIPSESEGREPVKVKGIYVSGPMAGTGEPFDKLIELVDTTELNAMVIDVKNDNGEITYKMNLEQAKEMEATVRYIPDMKELVKRLKKKNIYLIARVVAFKDPIFAKKNPSLALQDKNGTLFQDRNGLEWINPYKKKAWEYLADVAKNAAELGFDEIQFDYIRFPTEKGINQVIFGEEAEGKTKREVITEFANYMYETLNPLGVFVSADVYGTIINSEVDSKLVGQSYTKLAAKLDYICPMIYPSHYANGSYGIDNPNAEPYKMIRNALEQSTQVLEASAFPKHQAVIRPWLQDFTASWLKPRIEYSEVEVREQIKAVYEAGFDEWILWNGSNQYTEKALEK</sequence>
<keyword evidence="2" id="KW-0472">Membrane</keyword>
<feature type="region of interest" description="Disordered" evidence="1">
    <location>
        <begin position="70"/>
        <end position="96"/>
    </location>
</feature>
<feature type="domain" description="DUF4015" evidence="3">
    <location>
        <begin position="104"/>
        <end position="422"/>
    </location>
</feature>
<dbReference type="Pfam" id="PF13200">
    <property type="entry name" value="DUF4015"/>
    <property type="match status" value="1"/>
</dbReference>
<keyword evidence="2" id="KW-0812">Transmembrane</keyword>
<dbReference type="InterPro" id="IPR025275">
    <property type="entry name" value="DUF4015"/>
</dbReference>
<organism evidence="4 5">
    <name type="scientific">Anaeromicropila populeti</name>
    <dbReference type="NCBI Taxonomy" id="37658"/>
    <lineage>
        <taxon>Bacteria</taxon>
        <taxon>Bacillati</taxon>
        <taxon>Bacillota</taxon>
        <taxon>Clostridia</taxon>
        <taxon>Lachnospirales</taxon>
        <taxon>Lachnospiraceae</taxon>
        <taxon>Anaeromicropila</taxon>
    </lineage>
</organism>